<dbReference type="EMBL" id="AEEG01000002">
    <property type="protein sequence ID" value="EFL96231.1"/>
    <property type="molecule type" value="Genomic_DNA"/>
</dbReference>
<organism evidence="3 4">
    <name type="scientific">Pediococcus acidilactici DSM 20284</name>
    <dbReference type="NCBI Taxonomy" id="862514"/>
    <lineage>
        <taxon>Bacteria</taxon>
        <taxon>Bacillati</taxon>
        <taxon>Bacillota</taxon>
        <taxon>Bacilli</taxon>
        <taxon>Lactobacillales</taxon>
        <taxon>Lactobacillaceae</taxon>
        <taxon>Pediococcus</taxon>
        <taxon>Pediococcus acidilactici group</taxon>
    </lineage>
</organism>
<dbReference type="HOGENOM" id="CLU_1179326_0_0_9"/>
<evidence type="ECO:0000256" key="1">
    <source>
        <dbReference type="SAM" id="MobiDB-lite"/>
    </source>
</evidence>
<evidence type="ECO:0000259" key="2">
    <source>
        <dbReference type="Pfam" id="PF06056"/>
    </source>
</evidence>
<proteinExistence type="predicted"/>
<comment type="caution">
    <text evidence="3">The sequence shown here is derived from an EMBL/GenBank/DDBJ whole genome shotgun (WGS) entry which is preliminary data.</text>
</comment>
<dbReference type="AlphaFoldDB" id="E0NDB0"/>
<dbReference type="InterPro" id="IPR010332">
    <property type="entry name" value="ATPase_terminase-su_N"/>
</dbReference>
<dbReference type="Gene3D" id="1.10.10.60">
    <property type="entry name" value="Homeodomain-like"/>
    <property type="match status" value="1"/>
</dbReference>
<reference evidence="3" key="1">
    <citation type="submission" date="2010-07" db="EMBL/GenBank/DDBJ databases">
        <authorList>
            <person name="Muzny D."/>
            <person name="Qin X."/>
            <person name="Deng J."/>
            <person name="Jiang H."/>
            <person name="Liu Y."/>
            <person name="Qu J."/>
            <person name="Song X.-Z."/>
            <person name="Zhang L."/>
            <person name="Thornton R."/>
            <person name="Coyle M."/>
            <person name="Francisco L."/>
            <person name="Jackson L."/>
            <person name="Javaid M."/>
            <person name="Korchina V."/>
            <person name="Kovar C."/>
            <person name="Mata R."/>
            <person name="Mathew T."/>
            <person name="Ngo R."/>
            <person name="Nguyen L."/>
            <person name="Nguyen N."/>
            <person name="Okwuonu G."/>
            <person name="Ongeri F."/>
            <person name="Pham C."/>
            <person name="Simmons D."/>
            <person name="Wilczek-Boney K."/>
            <person name="Hale W."/>
            <person name="Jakkamsetti A."/>
            <person name="Pham P."/>
            <person name="Ruth R."/>
            <person name="San Lucas F."/>
            <person name="Warren J."/>
            <person name="Zhang J."/>
            <person name="Zhao Z."/>
            <person name="Zhou C."/>
            <person name="Zhu D."/>
            <person name="Lee S."/>
            <person name="Bess C."/>
            <person name="Blankenburg K."/>
            <person name="Forbes L."/>
            <person name="Fu Q."/>
            <person name="Gubbala S."/>
            <person name="Hirani K."/>
            <person name="Jayaseelan J.C."/>
            <person name="Lara F."/>
            <person name="Munidasa M."/>
            <person name="Palculict T."/>
            <person name="Patil S."/>
            <person name="Pu L.-L."/>
            <person name="Saada N."/>
            <person name="Tang L."/>
            <person name="Weissenberger G."/>
            <person name="Zhu Y."/>
            <person name="Hemphill L."/>
            <person name="Shang Y."/>
            <person name="Youmans B."/>
            <person name="Ayvaz T."/>
            <person name="Ross M."/>
            <person name="Santibanez J."/>
            <person name="Aqrawi P."/>
            <person name="Gross S."/>
            <person name="Joshi V."/>
            <person name="Fowler G."/>
            <person name="Nazareth L."/>
            <person name="Reid J."/>
            <person name="Worley K."/>
            <person name="Petrosino J."/>
            <person name="Highlander S."/>
            <person name="Gibbs R."/>
        </authorList>
    </citation>
    <scope>NUCLEOTIDE SEQUENCE [LARGE SCALE GENOMIC DNA]</scope>
    <source>
        <strain evidence="3">DSM 20284</strain>
    </source>
</reference>
<accession>E0NDB0</accession>
<evidence type="ECO:0000313" key="4">
    <source>
        <dbReference type="Proteomes" id="UP000004470"/>
    </source>
</evidence>
<name>E0NDB0_PEDAC</name>
<dbReference type="Proteomes" id="UP000004470">
    <property type="component" value="Unassembled WGS sequence"/>
</dbReference>
<feature type="domain" description="Terminase ATPase subunit N-terminal" evidence="2">
    <location>
        <begin position="6"/>
        <end position="42"/>
    </location>
</feature>
<evidence type="ECO:0000313" key="3">
    <source>
        <dbReference type="EMBL" id="EFL96231.1"/>
    </source>
</evidence>
<feature type="region of interest" description="Disordered" evidence="1">
    <location>
        <begin position="39"/>
        <end position="72"/>
    </location>
</feature>
<keyword evidence="4" id="KW-1185">Reference proteome</keyword>
<dbReference type="Pfam" id="PF06056">
    <property type="entry name" value="Terminase_5"/>
    <property type="match status" value="1"/>
</dbReference>
<sequence length="235" mass="26413">MRKLEQAEKDYLSGMKYKDIADKYDASINTVKSWKNRYGWQRGSKKGASPPEKRVHTKVKKGAHKNEGADNELSPSQELFCQLVGGQRLPLYRAYMVAFDIKSKSLESIMSSASRLGKRPEINARIVKIQQEVAAKHEWSLDSVVDSLTFVHDEAKADIFLQGIKKANSDAMLNSLDRITNLLHISDEGRRAQAEADVAKIKADELQGKGEDNPILLAMAKQAQQLVNKEEEDKE</sequence>
<gene>
    <name evidence="3" type="ORF">HMPREF0623_0282</name>
</gene>
<protein>
    <recommendedName>
        <fullName evidence="2">Terminase ATPase subunit N-terminal domain-containing protein</fullName>
    </recommendedName>
</protein>
<dbReference type="RefSeq" id="WP_004165772.1">
    <property type="nucleotide sequence ID" value="NZ_GL397067.1"/>
</dbReference>
<dbReference type="eggNOG" id="COG5484">
    <property type="taxonomic scope" value="Bacteria"/>
</dbReference>